<dbReference type="SUPFAM" id="SSF47986">
    <property type="entry name" value="DEATH domain"/>
    <property type="match status" value="1"/>
</dbReference>
<dbReference type="PROSITE" id="PS50050">
    <property type="entry name" value="TNFR_NGFR_2"/>
    <property type="match status" value="2"/>
</dbReference>
<dbReference type="GO" id="GO:0035631">
    <property type="term" value="C:CD40 receptor complex"/>
    <property type="evidence" value="ECO:0007669"/>
    <property type="project" value="TreeGrafter"/>
</dbReference>
<reference evidence="10" key="1">
    <citation type="journal article" date="2016" name="Fish Shellfish Immunol.">
        <title>Genome-wide identification, characterization and expression analyses of two TNFRs in Yesso scallop (Patinopecten yessoensis) provide insight into the disparity of responses to bacterial infections and heat stress in bivalves.</title>
        <authorList>
            <person name="Xing Q."/>
            <person name="Yu Q."/>
            <person name="Dou H."/>
            <person name="Wang J."/>
            <person name="Li R."/>
            <person name="Ning X."/>
            <person name="Wang R."/>
            <person name="Wang S."/>
            <person name="Zhang L."/>
            <person name="Hu X."/>
            <person name="Bao Z."/>
        </authorList>
    </citation>
    <scope>NUCLEOTIDE SEQUENCE</scope>
</reference>
<dbReference type="GO" id="GO:0009897">
    <property type="term" value="C:external side of plasma membrane"/>
    <property type="evidence" value="ECO:0007669"/>
    <property type="project" value="TreeGrafter"/>
</dbReference>
<dbReference type="Gene3D" id="2.10.50.10">
    <property type="entry name" value="Tumor Necrosis Factor Receptor, subunit A, domain 2"/>
    <property type="match status" value="2"/>
</dbReference>
<dbReference type="PANTHER" id="PTHR46875">
    <property type="entry name" value="TUMOR NECROSIS FACTOR RECEPTOR SUPERFAMILY MEMBER 5"/>
    <property type="match status" value="1"/>
</dbReference>
<evidence type="ECO:0000256" key="2">
    <source>
        <dbReference type="ARBA" id="ARBA00022729"/>
    </source>
</evidence>
<protein>
    <submittedName>
        <fullName evidence="10">TNFR2</fullName>
    </submittedName>
</protein>
<organism evidence="10">
    <name type="scientific">Mizuhopecten yessoensis</name>
    <name type="common">Japanese scallop</name>
    <name type="synonym">Patinopecten yessoensis</name>
    <dbReference type="NCBI Taxonomy" id="6573"/>
    <lineage>
        <taxon>Eukaryota</taxon>
        <taxon>Metazoa</taxon>
        <taxon>Spiralia</taxon>
        <taxon>Lophotrochozoa</taxon>
        <taxon>Mollusca</taxon>
        <taxon>Bivalvia</taxon>
        <taxon>Autobranchia</taxon>
        <taxon>Pteriomorphia</taxon>
        <taxon>Pectinida</taxon>
        <taxon>Pectinoidea</taxon>
        <taxon>Pectinidae</taxon>
        <taxon>Mizuhopecten</taxon>
    </lineage>
</organism>
<dbReference type="Gene3D" id="1.10.533.10">
    <property type="entry name" value="Death Domain, Fas"/>
    <property type="match status" value="1"/>
</dbReference>
<keyword evidence="4 6" id="KW-1015">Disulfide bond</keyword>
<dbReference type="GO" id="GO:0002768">
    <property type="term" value="P:immune response-regulating cell surface receptor signaling pathway"/>
    <property type="evidence" value="ECO:0007669"/>
    <property type="project" value="TreeGrafter"/>
</dbReference>
<evidence type="ECO:0000256" key="5">
    <source>
        <dbReference type="ARBA" id="ARBA00023180"/>
    </source>
</evidence>
<dbReference type="Pfam" id="PF00020">
    <property type="entry name" value="TNFR_c6"/>
    <property type="match status" value="2"/>
</dbReference>
<evidence type="ECO:0000256" key="7">
    <source>
        <dbReference type="SAM" id="Phobius"/>
    </source>
</evidence>
<keyword evidence="7" id="KW-1133">Transmembrane helix</keyword>
<dbReference type="InterPro" id="IPR000488">
    <property type="entry name" value="Death_dom"/>
</dbReference>
<accession>A0A142IJQ0</accession>
<feature type="transmembrane region" description="Helical" evidence="7">
    <location>
        <begin position="199"/>
        <end position="225"/>
    </location>
</feature>
<comment type="caution">
    <text evidence="6">Lacks conserved residue(s) required for the propagation of feature annotation.</text>
</comment>
<dbReference type="PROSITE" id="PS00652">
    <property type="entry name" value="TNFR_NGFR_1"/>
    <property type="match status" value="2"/>
</dbReference>
<dbReference type="PANTHER" id="PTHR46875:SF1">
    <property type="entry name" value="TUMOR NECROSIS FACTOR RECEPTOR SUPERFAMILY MEMBER 5"/>
    <property type="match status" value="1"/>
</dbReference>
<keyword evidence="7" id="KW-0472">Membrane</keyword>
<feature type="disulfide bond" evidence="6">
    <location>
        <begin position="64"/>
        <end position="79"/>
    </location>
</feature>
<evidence type="ECO:0000256" key="1">
    <source>
        <dbReference type="ARBA" id="ARBA00022703"/>
    </source>
</evidence>
<evidence type="ECO:0000256" key="3">
    <source>
        <dbReference type="ARBA" id="ARBA00022737"/>
    </source>
</evidence>
<dbReference type="SUPFAM" id="SSF57586">
    <property type="entry name" value="TNF receptor-like"/>
    <property type="match status" value="1"/>
</dbReference>
<dbReference type="CDD" id="cd01670">
    <property type="entry name" value="Death"/>
    <property type="match status" value="1"/>
</dbReference>
<feature type="repeat" description="TNFR-Cys" evidence="6">
    <location>
        <begin position="63"/>
        <end position="105"/>
    </location>
</feature>
<feature type="repeat" description="TNFR-Cys" evidence="6">
    <location>
        <begin position="150"/>
        <end position="190"/>
    </location>
</feature>
<dbReference type="Pfam" id="PF00531">
    <property type="entry name" value="Death"/>
    <property type="match status" value="1"/>
</dbReference>
<dbReference type="InterPro" id="IPR052135">
    <property type="entry name" value="TNFRSF5"/>
</dbReference>
<feature type="domain" description="TNFR-Cys" evidence="9">
    <location>
        <begin position="63"/>
        <end position="105"/>
    </location>
</feature>
<keyword evidence="2 8" id="KW-0732">Signal</keyword>
<dbReference type="InterPro" id="IPR001368">
    <property type="entry name" value="TNFR/NGFR_Cys_rich_reg"/>
</dbReference>
<feature type="chain" id="PRO_5007497323" evidence="8">
    <location>
        <begin position="22"/>
        <end position="373"/>
    </location>
</feature>
<dbReference type="SMART" id="SM00208">
    <property type="entry name" value="TNFR"/>
    <property type="match status" value="2"/>
</dbReference>
<dbReference type="GO" id="GO:0006915">
    <property type="term" value="P:apoptotic process"/>
    <property type="evidence" value="ECO:0007669"/>
    <property type="project" value="UniProtKB-KW"/>
</dbReference>
<evidence type="ECO:0000256" key="4">
    <source>
        <dbReference type="ARBA" id="ARBA00023157"/>
    </source>
</evidence>
<evidence type="ECO:0000313" key="10">
    <source>
        <dbReference type="EMBL" id="AMR60412.1"/>
    </source>
</evidence>
<keyword evidence="1" id="KW-0053">Apoptosis</keyword>
<keyword evidence="3" id="KW-0677">Repeat</keyword>
<feature type="domain" description="TNFR-Cys" evidence="9">
    <location>
        <begin position="150"/>
        <end position="190"/>
    </location>
</feature>
<dbReference type="InterPro" id="IPR011029">
    <property type="entry name" value="DEATH-like_dom_sf"/>
</dbReference>
<feature type="signal peptide" evidence="8">
    <location>
        <begin position="1"/>
        <end position="21"/>
    </location>
</feature>
<evidence type="ECO:0000256" key="8">
    <source>
        <dbReference type="SAM" id="SignalP"/>
    </source>
</evidence>
<dbReference type="OrthoDB" id="6072064at2759"/>
<keyword evidence="7" id="KW-0812">Transmembrane</keyword>
<name>A0A142IJQ0_MIZYE</name>
<dbReference type="AlphaFoldDB" id="A0A142IJQ0"/>
<keyword evidence="5" id="KW-0325">Glycoprotein</keyword>
<evidence type="ECO:0000259" key="9">
    <source>
        <dbReference type="PROSITE" id="PS50050"/>
    </source>
</evidence>
<sequence length="373" mass="41992">MGKFNTVHTFLLIFLLVPCWSFAVGQTANTYKTKTGMSCILCPPGYYHIKDCEMPGTIAVCRPCPAGTFSNTFNRAIHCAACMPHCESDVLDTVQECNATMDMVCDCPPGKILENPMDKFHAKCKPFIGCELGSGVIDQGTPGHEPVCAKCRPGITFSPEVSWHEPCYPCTRCPNDDVLQGCNTTHDSICNLPRPSWRVIAAIPSIVVNCVFMLAILFIAIVIYIRWIRKKKHELKIDEEECRPLSPVSSNRSSDSGLDKISEQTEMETLGTNWGPIFRMVSRHITGNWKDVIRSLFHAIDVDDCDTIIQEQQNNSLSNTEQIYQCLLKWQQQGRSHSTDVLVQILTERSYHELVRKMRADFQSEFTTNPDTT</sequence>
<evidence type="ECO:0000256" key="6">
    <source>
        <dbReference type="PROSITE-ProRule" id="PRU00206"/>
    </source>
</evidence>
<proteinExistence type="evidence at transcript level"/>
<dbReference type="EMBL" id="KT893480">
    <property type="protein sequence ID" value="AMR60412.1"/>
    <property type="molecule type" value="mRNA"/>
</dbReference>